<name>A9WKP8_RENSM</name>
<sequence>MTVSRRLFLAASGVIALSGCGSSERKSGMQKFAYGNDSAQYGELYLPTGSASVAGVAVVIHGGYWRSTYGAELGKPLAADLAAHGITAWNIEYRLAGNGGGWPATFEDVAAAIDKLADLGVDTAKVVLVGHSAGGQLAAWAGGRAKLPAGTPGAAPKILATAVVSQSGVLDLKAARELNLSDGAVVNLLGGSPSDVQYRLADPMQQLPLGIPVDVVYGEMDTTVPPQISKDYAAAAKSAGDPVELIAVPGDHFALIDVSTPAWAKCRELALRALS</sequence>
<gene>
    <name evidence="3" type="ordered locus">RSal33209_0101</name>
</gene>
<organism evidence="3 4">
    <name type="scientific">Renibacterium salmoninarum (strain ATCC 33209 / DSM 20767 / JCM 11484 / NBRC 15589 / NCIMB 2235)</name>
    <dbReference type="NCBI Taxonomy" id="288705"/>
    <lineage>
        <taxon>Bacteria</taxon>
        <taxon>Bacillati</taxon>
        <taxon>Actinomycetota</taxon>
        <taxon>Actinomycetes</taxon>
        <taxon>Micrococcales</taxon>
        <taxon>Micrococcaceae</taxon>
        <taxon>Renibacterium</taxon>
    </lineage>
</organism>
<dbReference type="STRING" id="288705.RSal33209_0101"/>
<keyword evidence="4" id="KW-1185">Reference proteome</keyword>
<evidence type="ECO:0000313" key="4">
    <source>
        <dbReference type="Proteomes" id="UP000002007"/>
    </source>
</evidence>
<dbReference type="EC" id="3.1.1.-" evidence="3"/>
<dbReference type="InterPro" id="IPR050300">
    <property type="entry name" value="GDXG_lipolytic_enzyme"/>
</dbReference>
<protein>
    <submittedName>
        <fullName evidence="3">Lipase/esterase</fullName>
        <ecNumber evidence="3">3.1.1.-</ecNumber>
    </submittedName>
</protein>
<proteinExistence type="predicted"/>
<dbReference type="EMBL" id="CP000910">
    <property type="protein sequence ID" value="ABY21857.1"/>
    <property type="molecule type" value="Genomic_DNA"/>
</dbReference>
<dbReference type="Gene3D" id="3.40.50.1820">
    <property type="entry name" value="alpha/beta hydrolase"/>
    <property type="match status" value="1"/>
</dbReference>
<dbReference type="Pfam" id="PF20434">
    <property type="entry name" value="BD-FAE"/>
    <property type="match status" value="1"/>
</dbReference>
<dbReference type="AlphaFoldDB" id="A9WKP8"/>
<accession>A9WKP8</accession>
<dbReference type="PANTHER" id="PTHR48081:SF33">
    <property type="entry name" value="KYNURENINE FORMAMIDASE"/>
    <property type="match status" value="1"/>
</dbReference>
<feature type="domain" description="BD-FAE-like" evidence="2">
    <location>
        <begin position="44"/>
        <end position="232"/>
    </location>
</feature>
<dbReference type="GO" id="GO:0016787">
    <property type="term" value="F:hydrolase activity"/>
    <property type="evidence" value="ECO:0007669"/>
    <property type="project" value="UniProtKB-KW"/>
</dbReference>
<dbReference type="PANTHER" id="PTHR48081">
    <property type="entry name" value="AB HYDROLASE SUPERFAMILY PROTEIN C4A8.06C"/>
    <property type="match status" value="1"/>
</dbReference>
<dbReference type="PROSITE" id="PS51257">
    <property type="entry name" value="PROKAR_LIPOPROTEIN"/>
    <property type="match status" value="1"/>
</dbReference>
<dbReference type="Proteomes" id="UP000002007">
    <property type="component" value="Chromosome"/>
</dbReference>
<dbReference type="InterPro" id="IPR029058">
    <property type="entry name" value="AB_hydrolase_fold"/>
</dbReference>
<dbReference type="SMR" id="A9WKP8"/>
<dbReference type="HOGENOM" id="CLU_012494_10_1_11"/>
<reference evidence="4" key="1">
    <citation type="journal article" date="2008" name="J. Bacteriol.">
        <title>Genome sequence of the fish pathogen Renibacterium salmoninarum suggests reductive evolution away from an environmental Arthrobacter ancestor.</title>
        <authorList>
            <person name="Wiens G.D."/>
            <person name="Rockey D.D."/>
            <person name="Wu Z."/>
            <person name="Chang J."/>
            <person name="Levy R."/>
            <person name="Crane S."/>
            <person name="Chen D.S."/>
            <person name="Capri G.R."/>
            <person name="Burnett J.R."/>
            <person name="Sudheesh P.S."/>
            <person name="Schipma M.J."/>
            <person name="Burd H."/>
            <person name="Bhattacharyya A."/>
            <person name="Rhodes L.D."/>
            <person name="Kaul R."/>
            <person name="Strom M.S."/>
        </authorList>
    </citation>
    <scope>NUCLEOTIDE SEQUENCE [LARGE SCALE GENOMIC DNA]</scope>
    <source>
        <strain evidence="4">ATCC 33209 / DSM 20767 / JCM 11484 / NBRC 15589 / NCIMB 2235</strain>
    </source>
</reference>
<evidence type="ECO:0000256" key="1">
    <source>
        <dbReference type="ARBA" id="ARBA00022801"/>
    </source>
</evidence>
<dbReference type="SUPFAM" id="SSF53474">
    <property type="entry name" value="alpha/beta-Hydrolases"/>
    <property type="match status" value="1"/>
</dbReference>
<dbReference type="eggNOG" id="COG0657">
    <property type="taxonomic scope" value="Bacteria"/>
</dbReference>
<dbReference type="InterPro" id="IPR049492">
    <property type="entry name" value="BD-FAE-like_dom"/>
</dbReference>
<dbReference type="ESTHER" id="rensm-a9wkp8">
    <property type="family name" value="Est9X"/>
</dbReference>
<keyword evidence="1 3" id="KW-0378">Hydrolase</keyword>
<evidence type="ECO:0000313" key="3">
    <source>
        <dbReference type="EMBL" id="ABY21857.1"/>
    </source>
</evidence>
<dbReference type="KEGG" id="rsa:RSal33209_0101"/>
<evidence type="ECO:0000259" key="2">
    <source>
        <dbReference type="Pfam" id="PF20434"/>
    </source>
</evidence>